<dbReference type="InterPro" id="IPR014721">
    <property type="entry name" value="Ribsml_uS5_D2-typ_fold_subgr"/>
</dbReference>
<dbReference type="SUPFAM" id="SSF52540">
    <property type="entry name" value="P-loop containing nucleoside triphosphate hydrolases"/>
    <property type="match status" value="1"/>
</dbReference>
<evidence type="ECO:0000256" key="1">
    <source>
        <dbReference type="ARBA" id="ARBA00022741"/>
    </source>
</evidence>
<dbReference type="GO" id="GO:0005525">
    <property type="term" value="F:GTP binding"/>
    <property type="evidence" value="ECO:0007669"/>
    <property type="project" value="UniProtKB-KW"/>
</dbReference>
<dbReference type="PANTHER" id="PTHR43261">
    <property type="entry name" value="TRANSLATION ELONGATION FACTOR G-RELATED"/>
    <property type="match status" value="1"/>
</dbReference>
<evidence type="ECO:0000259" key="3">
    <source>
        <dbReference type="PROSITE" id="PS51722"/>
    </source>
</evidence>
<keyword evidence="1" id="KW-0547">Nucleotide-binding</keyword>
<dbReference type="Gene3D" id="3.30.230.10">
    <property type="match status" value="1"/>
</dbReference>
<keyword evidence="2" id="KW-0342">GTP-binding</keyword>
<dbReference type="GO" id="GO:0003924">
    <property type="term" value="F:GTPase activity"/>
    <property type="evidence" value="ECO:0007669"/>
    <property type="project" value="InterPro"/>
</dbReference>
<dbReference type="SUPFAM" id="SSF54211">
    <property type="entry name" value="Ribosomal protein S5 domain 2-like"/>
    <property type="match status" value="1"/>
</dbReference>
<dbReference type="SUPFAM" id="SSF50447">
    <property type="entry name" value="Translation proteins"/>
    <property type="match status" value="1"/>
</dbReference>
<comment type="caution">
    <text evidence="4">The sequence shown here is derived from an EMBL/GenBank/DDBJ whole genome shotgun (WGS) entry which is preliminary data.</text>
</comment>
<dbReference type="InterPro" id="IPR005225">
    <property type="entry name" value="Small_GTP-bd"/>
</dbReference>
<dbReference type="InterPro" id="IPR009000">
    <property type="entry name" value="Transl_B-barrel_sf"/>
</dbReference>
<dbReference type="Gene3D" id="3.30.70.240">
    <property type="match status" value="1"/>
</dbReference>
<dbReference type="InterPro" id="IPR041095">
    <property type="entry name" value="EFG_II"/>
</dbReference>
<protein>
    <submittedName>
        <fullName evidence="4">Elongation factor G</fullName>
    </submittedName>
</protein>
<evidence type="ECO:0000313" key="4">
    <source>
        <dbReference type="EMBL" id="MPM06053.1"/>
    </source>
</evidence>
<dbReference type="GO" id="GO:0032790">
    <property type="term" value="P:ribosome disassembly"/>
    <property type="evidence" value="ECO:0007669"/>
    <property type="project" value="TreeGrafter"/>
</dbReference>
<evidence type="ECO:0000256" key="2">
    <source>
        <dbReference type="ARBA" id="ARBA00023134"/>
    </source>
</evidence>
<dbReference type="InterPro" id="IPR000795">
    <property type="entry name" value="T_Tr_GTP-bd_dom"/>
</dbReference>
<dbReference type="InterPro" id="IPR020568">
    <property type="entry name" value="Ribosomal_Su5_D2-typ_SF"/>
</dbReference>
<dbReference type="AlphaFoldDB" id="A0A644WVE9"/>
<dbReference type="InterPro" id="IPR047872">
    <property type="entry name" value="EFG_IV"/>
</dbReference>
<dbReference type="FunFam" id="3.30.70.240:FF:000001">
    <property type="entry name" value="Elongation factor G"/>
    <property type="match status" value="1"/>
</dbReference>
<dbReference type="Pfam" id="PF22042">
    <property type="entry name" value="EF-G_D2"/>
    <property type="match status" value="1"/>
</dbReference>
<dbReference type="InterPro" id="IPR000640">
    <property type="entry name" value="EFG_V-like"/>
</dbReference>
<dbReference type="NCBIfam" id="NF009379">
    <property type="entry name" value="PRK12740.1-3"/>
    <property type="match status" value="1"/>
</dbReference>
<dbReference type="Gene3D" id="2.40.30.10">
    <property type="entry name" value="Translation factors"/>
    <property type="match status" value="1"/>
</dbReference>
<dbReference type="Gene3D" id="3.40.50.300">
    <property type="entry name" value="P-loop containing nucleotide triphosphate hydrolases"/>
    <property type="match status" value="1"/>
</dbReference>
<dbReference type="Pfam" id="PF00679">
    <property type="entry name" value="EFG_C"/>
    <property type="match status" value="1"/>
</dbReference>
<dbReference type="GO" id="GO:0003746">
    <property type="term" value="F:translation elongation factor activity"/>
    <property type="evidence" value="ECO:0007669"/>
    <property type="project" value="UniProtKB-KW"/>
</dbReference>
<dbReference type="SUPFAM" id="SSF54980">
    <property type="entry name" value="EF-G C-terminal domain-like"/>
    <property type="match status" value="2"/>
</dbReference>
<dbReference type="InterPro" id="IPR035649">
    <property type="entry name" value="EFG_V"/>
</dbReference>
<sequence>MHAFWITTQDTEVIEGGIMSVVSTDLRNVAIIGHNETGKTTLVEQMLFYANVISRAETVASGKTTSDYTEEEINHKISIHASLASLTWDGRTLNILDTPGTAGFIGETICGFRSCESALMVVDGRDGAQIETIKLWRYLDERNKPRAVFLNKMDRERADYTHVLDNLKETFKTTFVPVTIPMGSGKDFKGIINLIENKAYFINRGGKETIGDIPAEYADFAEEYRNALIENAAEGADDLIEKYFDAGTLDSEEIRRGLREGMQDNRVVPAFCGCAEGGSGITSLLTFIRNNFPRPLGKIDWTIAEDGSSKDFVITAEGSAAAVVFKTTIDQFSGKLSFIKVLRGTVKGDTELYNPDLGKKERPNKVYRMVGKKLVETDSLPAGDIGVIAKSNIAFTNSTLVEGTDQKLKFKPLAFPQPIYSLAISSDDKKSEVKMNESLHKVTEEDLTFRIKFNEETKENVVAGMGELHLNMILDKVREKQKINIETKLPRVAYRETISRKSGIAEYSHKKQSGGHGQYARVLIEIEPLERGTYYSFTNAIKGGSVSKGYIPGIEKGLHEQMEEGFLAGYPMMDIGITLIDGKEHPVDSSEMAFKLAAKGAMKAALEKAGAVLLEPIMKLSVYIENDYLGDILSDLSGKRGRVLGQEDMGHLQLVKALVPQSELLNYAIDLKSMTSGTGSFEMEFDHYEPLSGKLADEVIKAYKDSVKEEQE</sequence>
<keyword evidence="4" id="KW-0251">Elongation factor</keyword>
<dbReference type="InterPro" id="IPR005517">
    <property type="entry name" value="Transl_elong_EFG/EF2_IV"/>
</dbReference>
<dbReference type="NCBIfam" id="TIGR00231">
    <property type="entry name" value="small_GTP"/>
    <property type="match status" value="1"/>
</dbReference>
<dbReference type="CDD" id="cd03713">
    <property type="entry name" value="EFG_mtEFG_C"/>
    <property type="match status" value="1"/>
</dbReference>
<dbReference type="SMART" id="SM00889">
    <property type="entry name" value="EFG_IV"/>
    <property type="match status" value="1"/>
</dbReference>
<dbReference type="CDD" id="cd01434">
    <property type="entry name" value="EFG_mtEFG1_IV"/>
    <property type="match status" value="1"/>
</dbReference>
<dbReference type="PRINTS" id="PR00315">
    <property type="entry name" value="ELONGATNFCT"/>
</dbReference>
<proteinExistence type="predicted"/>
<dbReference type="PROSITE" id="PS51722">
    <property type="entry name" value="G_TR_2"/>
    <property type="match status" value="1"/>
</dbReference>
<feature type="domain" description="Tr-type G" evidence="3">
    <location>
        <begin position="24"/>
        <end position="296"/>
    </location>
</feature>
<dbReference type="FunFam" id="3.30.230.10:FF:000003">
    <property type="entry name" value="Elongation factor G"/>
    <property type="match status" value="1"/>
</dbReference>
<keyword evidence="4" id="KW-0648">Protein biosynthesis</keyword>
<reference evidence="4" key="1">
    <citation type="submission" date="2019-08" db="EMBL/GenBank/DDBJ databases">
        <authorList>
            <person name="Kucharzyk K."/>
            <person name="Murdoch R.W."/>
            <person name="Higgins S."/>
            <person name="Loffler F."/>
        </authorList>
    </citation>
    <scope>NUCLEOTIDE SEQUENCE</scope>
</reference>
<dbReference type="Pfam" id="PF03764">
    <property type="entry name" value="EFG_IV"/>
    <property type="match status" value="1"/>
</dbReference>
<dbReference type="PANTHER" id="PTHR43261:SF6">
    <property type="entry name" value="ELONGATION FACTOR G-LIKE PROTEIN"/>
    <property type="match status" value="1"/>
</dbReference>
<gene>
    <name evidence="4" type="primary">fusA_36</name>
    <name evidence="4" type="ORF">SDC9_52348</name>
</gene>
<organism evidence="4">
    <name type="scientific">bioreactor metagenome</name>
    <dbReference type="NCBI Taxonomy" id="1076179"/>
    <lineage>
        <taxon>unclassified sequences</taxon>
        <taxon>metagenomes</taxon>
        <taxon>ecological metagenomes</taxon>
    </lineage>
</organism>
<dbReference type="Pfam" id="PF14492">
    <property type="entry name" value="EFG_III"/>
    <property type="match status" value="1"/>
</dbReference>
<accession>A0A644WVE9</accession>
<name>A0A644WVE9_9ZZZZ</name>
<dbReference type="Gene3D" id="3.30.70.870">
    <property type="entry name" value="Elongation Factor G (Translational Gtpase), domain 3"/>
    <property type="match status" value="1"/>
</dbReference>
<dbReference type="CDD" id="cd04170">
    <property type="entry name" value="EF-G_bact"/>
    <property type="match status" value="1"/>
</dbReference>
<dbReference type="SMART" id="SM00838">
    <property type="entry name" value="EFG_C"/>
    <property type="match status" value="1"/>
</dbReference>
<dbReference type="InterPro" id="IPR035647">
    <property type="entry name" value="EFG_III/V"/>
</dbReference>
<dbReference type="EMBL" id="VSSQ01001192">
    <property type="protein sequence ID" value="MPM06053.1"/>
    <property type="molecule type" value="Genomic_DNA"/>
</dbReference>
<dbReference type="Pfam" id="PF00009">
    <property type="entry name" value="GTP_EFTU"/>
    <property type="match status" value="1"/>
</dbReference>
<dbReference type="NCBIfam" id="NF009381">
    <property type="entry name" value="PRK12740.1-5"/>
    <property type="match status" value="1"/>
</dbReference>
<dbReference type="InterPro" id="IPR053905">
    <property type="entry name" value="EF-G-like_DII"/>
</dbReference>
<dbReference type="InterPro" id="IPR027417">
    <property type="entry name" value="P-loop_NTPase"/>
</dbReference>